<evidence type="ECO:0000313" key="2">
    <source>
        <dbReference type="Proteomes" id="UP000473648"/>
    </source>
</evidence>
<gene>
    <name evidence="1" type="ORF">FRC53_10540</name>
</gene>
<feature type="non-terminal residue" evidence="1">
    <location>
        <position position="27"/>
    </location>
</feature>
<protein>
    <submittedName>
        <fullName evidence="1">NusG domain II-containing protein</fullName>
    </submittedName>
</protein>
<sequence>MKMFKNLKQQIRPWDYIIIFILLVVSF</sequence>
<reference evidence="1" key="1">
    <citation type="journal article" date="2020" name="Appl. Environ. Microbiol.">
        <title>Medium-Chain Fatty Acid Synthesis by 'Candidatus Weimeria bifida' gen. nov., sp. nov., and 'Candidatus Pseudoramibacter fermentans' sp. nov.</title>
        <authorList>
            <person name="Scarborough M.J."/>
            <person name="Myers K.S."/>
            <person name="Donohue T.J."/>
            <person name="Noguera D.R."/>
        </authorList>
    </citation>
    <scope>NUCLEOTIDE SEQUENCE</scope>
    <source>
        <strain evidence="1">EUB1.1</strain>
    </source>
</reference>
<dbReference type="EMBL" id="VOGB01000017">
    <property type="protein sequence ID" value="MQM73803.1"/>
    <property type="molecule type" value="Genomic_DNA"/>
</dbReference>
<organism evidence="1 2">
    <name type="scientific">Candidatus Pseudoramibacter fermentans</name>
    <dbReference type="NCBI Taxonomy" id="2594427"/>
    <lineage>
        <taxon>Bacteria</taxon>
        <taxon>Bacillati</taxon>
        <taxon>Bacillota</taxon>
        <taxon>Clostridia</taxon>
        <taxon>Eubacteriales</taxon>
        <taxon>Eubacteriaceae</taxon>
        <taxon>Pseudoramibacter</taxon>
    </lineage>
</organism>
<name>A0A6L5GUC8_9FIRM</name>
<proteinExistence type="predicted"/>
<dbReference type="Proteomes" id="UP000473648">
    <property type="component" value="Unassembled WGS sequence"/>
</dbReference>
<comment type="caution">
    <text evidence="1">The sequence shown here is derived from an EMBL/GenBank/DDBJ whole genome shotgun (WGS) entry which is preliminary data.</text>
</comment>
<keyword evidence="2" id="KW-1185">Reference proteome</keyword>
<accession>A0A6L5GUC8</accession>
<dbReference type="AlphaFoldDB" id="A0A6L5GUC8"/>
<evidence type="ECO:0000313" key="1">
    <source>
        <dbReference type="EMBL" id="MQM73803.1"/>
    </source>
</evidence>